<evidence type="ECO:0000256" key="7">
    <source>
        <dbReference type="ARBA" id="ARBA00023277"/>
    </source>
</evidence>
<dbReference type="UniPathway" id="UPA00242"/>
<dbReference type="OrthoDB" id="9779408at2"/>
<dbReference type="InterPro" id="IPR047215">
    <property type="entry name" value="Galactose_mutarotase-like"/>
</dbReference>
<evidence type="ECO:0000256" key="8">
    <source>
        <dbReference type="PIRNR" id="PIRNR005096"/>
    </source>
</evidence>
<dbReference type="InterPro" id="IPR008183">
    <property type="entry name" value="Aldose_1/G6P_1-epimerase"/>
</dbReference>
<comment type="catalytic activity">
    <reaction evidence="1 8">
        <text>alpha-D-glucose = beta-D-glucose</text>
        <dbReference type="Rhea" id="RHEA:10264"/>
        <dbReference type="ChEBI" id="CHEBI:15903"/>
        <dbReference type="ChEBI" id="CHEBI:17925"/>
        <dbReference type="EC" id="5.1.3.3"/>
    </reaction>
</comment>
<feature type="active site" description="Proton donor" evidence="9">
    <location>
        <position position="178"/>
    </location>
</feature>
<gene>
    <name evidence="12" type="primary">mro</name>
    <name evidence="12" type="ORF">SAMEA4504048_00732</name>
</gene>
<evidence type="ECO:0000256" key="2">
    <source>
        <dbReference type="ARBA" id="ARBA00005028"/>
    </source>
</evidence>
<dbReference type="InterPro" id="IPR014718">
    <property type="entry name" value="GH-type_carb-bd"/>
</dbReference>
<dbReference type="GO" id="GO:0030246">
    <property type="term" value="F:carbohydrate binding"/>
    <property type="evidence" value="ECO:0007669"/>
    <property type="project" value="InterPro"/>
</dbReference>
<evidence type="ECO:0000256" key="5">
    <source>
        <dbReference type="ARBA" id="ARBA00014165"/>
    </source>
</evidence>
<dbReference type="KEGG" id="saco:SAME_00732"/>
<dbReference type="Gene3D" id="2.70.98.10">
    <property type="match status" value="1"/>
</dbReference>
<accession>A0A239WUB3</accession>
<dbReference type="InterPro" id="IPR015443">
    <property type="entry name" value="Aldose_1-epimerase"/>
</dbReference>
<dbReference type="RefSeq" id="WP_095122095.1">
    <property type="nucleotide sequence ID" value="NZ_LT906454.1"/>
</dbReference>
<dbReference type="CDD" id="cd09019">
    <property type="entry name" value="galactose_mutarotase_like"/>
    <property type="match status" value="1"/>
</dbReference>
<dbReference type="PANTHER" id="PTHR10091:SF0">
    <property type="entry name" value="GALACTOSE MUTAROTASE"/>
    <property type="match status" value="1"/>
</dbReference>
<evidence type="ECO:0000313" key="12">
    <source>
        <dbReference type="EMBL" id="SNV37839.1"/>
    </source>
</evidence>
<comment type="pathway">
    <text evidence="2 8">Carbohydrate metabolism; hexose metabolism.</text>
</comment>
<dbReference type="SUPFAM" id="SSF74650">
    <property type="entry name" value="Galactose mutarotase-like"/>
    <property type="match status" value="1"/>
</dbReference>
<protein>
    <recommendedName>
        <fullName evidence="5 8">Aldose 1-epimerase</fullName>
        <ecNumber evidence="4 8">5.1.3.3</ecNumber>
    </recommendedName>
</protein>
<dbReference type="Proteomes" id="UP000215144">
    <property type="component" value="Chromosome 1"/>
</dbReference>
<evidence type="ECO:0000256" key="10">
    <source>
        <dbReference type="PIRSR" id="PIRSR005096-2"/>
    </source>
</evidence>
<dbReference type="EC" id="5.1.3.3" evidence="4 8"/>
<name>A0A239WUB3_STRAI</name>
<evidence type="ECO:0000256" key="11">
    <source>
        <dbReference type="PIRSR" id="PIRSR005096-3"/>
    </source>
</evidence>
<keyword evidence="7 8" id="KW-0119">Carbohydrate metabolism</keyword>
<feature type="active site" description="Proton acceptor" evidence="9">
    <location>
        <position position="313"/>
    </location>
</feature>
<evidence type="ECO:0000256" key="9">
    <source>
        <dbReference type="PIRSR" id="PIRSR005096-1"/>
    </source>
</evidence>
<reference evidence="12 13" key="1">
    <citation type="submission" date="2017-06" db="EMBL/GenBank/DDBJ databases">
        <authorList>
            <consortium name="Pathogen Informatics"/>
        </authorList>
    </citation>
    <scope>NUCLEOTIDE SEQUENCE [LARGE SCALE GENOMIC DNA]</scope>
    <source>
        <strain evidence="12 13">NCTC11291</strain>
    </source>
</reference>
<keyword evidence="6 8" id="KW-0413">Isomerase</keyword>
<proteinExistence type="inferred from homology"/>
<evidence type="ECO:0000256" key="6">
    <source>
        <dbReference type="ARBA" id="ARBA00023235"/>
    </source>
</evidence>
<dbReference type="PROSITE" id="PS00545">
    <property type="entry name" value="ALDOSE_1_EPIMERASE"/>
    <property type="match status" value="1"/>
</dbReference>
<evidence type="ECO:0000256" key="4">
    <source>
        <dbReference type="ARBA" id="ARBA00013185"/>
    </source>
</evidence>
<dbReference type="GO" id="GO:0033499">
    <property type="term" value="P:galactose catabolic process via UDP-galactose, Leloir pathway"/>
    <property type="evidence" value="ECO:0007669"/>
    <property type="project" value="TreeGrafter"/>
</dbReference>
<dbReference type="GO" id="GO:0006006">
    <property type="term" value="P:glucose metabolic process"/>
    <property type="evidence" value="ECO:0007669"/>
    <property type="project" value="TreeGrafter"/>
</dbReference>
<dbReference type="InterPro" id="IPR018052">
    <property type="entry name" value="Ald1_epimerase_CS"/>
</dbReference>
<evidence type="ECO:0000256" key="3">
    <source>
        <dbReference type="ARBA" id="ARBA00006206"/>
    </source>
</evidence>
<dbReference type="Pfam" id="PF01263">
    <property type="entry name" value="Aldose_epim"/>
    <property type="match status" value="1"/>
</dbReference>
<feature type="binding site" evidence="10">
    <location>
        <position position="250"/>
    </location>
    <ligand>
        <name>beta-D-galactose</name>
        <dbReference type="ChEBI" id="CHEBI:27667"/>
    </ligand>
</feature>
<dbReference type="PIRSF" id="PIRSF005096">
    <property type="entry name" value="GALM"/>
    <property type="match status" value="1"/>
</dbReference>
<sequence>MTIHKTSFQTSQGEISVLTLQNNKGTRAKVTNLGASLLELWVSDSSGHYHDVVLGFNDIEAYLTNTDTYFGATVGRNANRTEKGQITLNGQVYQLPQNEGEKNLHSGPDGYQLRIWQVEQIDDHNNRLIFKLHSPDGDQGFPGNLDMTATYTLSEDDQLTISYQGKADQDTIFNPTNHTYFNLNGHNSGLIEDHQLQINADYMVPINEDAIPLGEKRAVADSPFDFRQIKTIGQDIHSQDHQIQVANGYDHTWLKKDTTTDVPIVTLIGNQTGITLTLSSNLPGVQVYTGNFIKDQKGKEETLYQARTGVALETQYVPNAINMTGFEKPILKKGQTETYTTHFKFSTL</sequence>
<dbReference type="AlphaFoldDB" id="A0A239WUB3"/>
<dbReference type="PANTHER" id="PTHR10091">
    <property type="entry name" value="ALDOSE-1-EPIMERASE"/>
    <property type="match status" value="1"/>
</dbReference>
<dbReference type="NCBIfam" id="NF008277">
    <property type="entry name" value="PRK11055.1"/>
    <property type="match status" value="1"/>
</dbReference>
<dbReference type="GO" id="GO:0004034">
    <property type="term" value="F:aldose 1-epimerase activity"/>
    <property type="evidence" value="ECO:0007669"/>
    <property type="project" value="UniProtKB-EC"/>
</dbReference>
<feature type="binding site" evidence="11">
    <location>
        <begin position="79"/>
        <end position="80"/>
    </location>
    <ligand>
        <name>beta-D-galactose</name>
        <dbReference type="ChEBI" id="CHEBI:27667"/>
    </ligand>
</feature>
<comment type="similarity">
    <text evidence="3 8">Belongs to the aldose epimerase family.</text>
</comment>
<dbReference type="InterPro" id="IPR011013">
    <property type="entry name" value="Gal_mutarotase_sf_dom"/>
</dbReference>
<organism evidence="12 13">
    <name type="scientific">Streptococcus acidominimus</name>
    <dbReference type="NCBI Taxonomy" id="1326"/>
    <lineage>
        <taxon>Bacteria</taxon>
        <taxon>Bacillati</taxon>
        <taxon>Bacillota</taxon>
        <taxon>Bacilli</taxon>
        <taxon>Lactobacillales</taxon>
        <taxon>Streptococcaceae</taxon>
        <taxon>Streptococcus</taxon>
    </lineage>
</organism>
<feature type="binding site" evidence="11">
    <location>
        <begin position="178"/>
        <end position="180"/>
    </location>
    <ligand>
        <name>beta-D-galactose</name>
        <dbReference type="ChEBI" id="CHEBI:27667"/>
    </ligand>
</feature>
<evidence type="ECO:0000313" key="13">
    <source>
        <dbReference type="Proteomes" id="UP000215144"/>
    </source>
</evidence>
<dbReference type="GO" id="GO:0005737">
    <property type="term" value="C:cytoplasm"/>
    <property type="evidence" value="ECO:0007669"/>
    <property type="project" value="TreeGrafter"/>
</dbReference>
<dbReference type="EMBL" id="LT906454">
    <property type="protein sequence ID" value="SNV37839.1"/>
    <property type="molecule type" value="Genomic_DNA"/>
</dbReference>
<evidence type="ECO:0000256" key="1">
    <source>
        <dbReference type="ARBA" id="ARBA00001614"/>
    </source>
</evidence>